<dbReference type="InterPro" id="IPR036291">
    <property type="entry name" value="NAD(P)-bd_dom_sf"/>
</dbReference>
<dbReference type="OrthoDB" id="9808276at2"/>
<gene>
    <name evidence="2" type="ORF">SAMN06296273_1780</name>
</gene>
<accession>A0A285BYD1</accession>
<dbReference type="AlphaFoldDB" id="A0A285BYD1"/>
<reference evidence="2 3" key="1">
    <citation type="submission" date="2017-08" db="EMBL/GenBank/DDBJ databases">
        <authorList>
            <person name="de Groot N.N."/>
        </authorList>
    </citation>
    <scope>NUCLEOTIDE SEQUENCE [LARGE SCALE GENOMIC DNA]</scope>
    <source>
        <strain evidence="2 3">Nm15</strain>
    </source>
</reference>
<name>A0A285BYD1_9PROT</name>
<dbReference type="Gene3D" id="3.40.50.720">
    <property type="entry name" value="NAD(P)-binding Rossmann-like Domain"/>
    <property type="match status" value="1"/>
</dbReference>
<evidence type="ECO:0000313" key="3">
    <source>
        <dbReference type="Proteomes" id="UP000242498"/>
    </source>
</evidence>
<dbReference type="CDD" id="cd05266">
    <property type="entry name" value="SDR_a4"/>
    <property type="match status" value="1"/>
</dbReference>
<dbReference type="InterPro" id="IPR001509">
    <property type="entry name" value="Epimerase_deHydtase"/>
</dbReference>
<dbReference type="GO" id="GO:0004029">
    <property type="term" value="F:aldehyde dehydrogenase (NAD+) activity"/>
    <property type="evidence" value="ECO:0007669"/>
    <property type="project" value="TreeGrafter"/>
</dbReference>
<dbReference type="SUPFAM" id="SSF51735">
    <property type="entry name" value="NAD(P)-binding Rossmann-fold domains"/>
    <property type="match status" value="1"/>
</dbReference>
<dbReference type="RefSeq" id="WP_096292923.1">
    <property type="nucleotide sequence ID" value="NZ_LT907782.1"/>
</dbReference>
<organism evidence="2 3">
    <name type="scientific">Nitrosomonas ureae</name>
    <dbReference type="NCBI Taxonomy" id="44577"/>
    <lineage>
        <taxon>Bacteria</taxon>
        <taxon>Pseudomonadati</taxon>
        <taxon>Pseudomonadota</taxon>
        <taxon>Betaproteobacteria</taxon>
        <taxon>Nitrosomonadales</taxon>
        <taxon>Nitrosomonadaceae</taxon>
        <taxon>Nitrosomonas</taxon>
    </lineage>
</organism>
<dbReference type="InterPro" id="IPR051783">
    <property type="entry name" value="NAD(P)-dependent_oxidoreduct"/>
</dbReference>
<dbReference type="EMBL" id="LT907782">
    <property type="protein sequence ID" value="SNX60317.1"/>
    <property type="molecule type" value="Genomic_DNA"/>
</dbReference>
<proteinExistence type="predicted"/>
<evidence type="ECO:0000313" key="2">
    <source>
        <dbReference type="EMBL" id="SNX60317.1"/>
    </source>
</evidence>
<evidence type="ECO:0000259" key="1">
    <source>
        <dbReference type="Pfam" id="PF01370"/>
    </source>
</evidence>
<dbReference type="PANTHER" id="PTHR48079">
    <property type="entry name" value="PROTEIN YEEZ"/>
    <property type="match status" value="1"/>
</dbReference>
<sequence>MKKILLIIGCGDIALRTVPLLKTHYRILGLYRNADRADLLRANDITPIYGNLDCPKSLKKLGGIAHLVLHLAPPPNYGKRDTRTLHLLSALTKKTKNNSIILPQRLIYISTSGVYGDRQGDLIDETHPVQPENDRAIRRVFAEKQIRNWGKRNHISTCIVRVPGIYAANRLPLQRLRDGHPTLLDAEDNYTNHIHADDLAQIIFAAIRFAKTNRIYHACDDSHLKMGEYFDLVADYFGLPHPRRITRNQAQEQITPTMLSFMKESRRLRNVRIKKELHISLLYPTAHDGVKAALINNQ</sequence>
<dbReference type="GO" id="GO:0005737">
    <property type="term" value="C:cytoplasm"/>
    <property type="evidence" value="ECO:0007669"/>
    <property type="project" value="TreeGrafter"/>
</dbReference>
<feature type="domain" description="NAD-dependent epimerase/dehydratase" evidence="1">
    <location>
        <begin position="20"/>
        <end position="216"/>
    </location>
</feature>
<dbReference type="Pfam" id="PF01370">
    <property type="entry name" value="Epimerase"/>
    <property type="match status" value="1"/>
</dbReference>
<dbReference type="PANTHER" id="PTHR48079:SF6">
    <property type="entry name" value="NAD(P)-BINDING DOMAIN-CONTAINING PROTEIN-RELATED"/>
    <property type="match status" value="1"/>
</dbReference>
<protein>
    <submittedName>
        <fullName evidence="2">Nucleoside-diphosphate-sugar epimerase</fullName>
    </submittedName>
</protein>
<dbReference type="Proteomes" id="UP000242498">
    <property type="component" value="Chromosome I"/>
</dbReference>